<feature type="compositionally biased region" description="Polar residues" evidence="1">
    <location>
        <begin position="195"/>
        <end position="204"/>
    </location>
</feature>
<accession>A0A6S9B2E8</accession>
<evidence type="ECO:0000313" key="2">
    <source>
        <dbReference type="EMBL" id="CAE4622965.1"/>
    </source>
</evidence>
<gene>
    <name evidence="2" type="ORF">DBRI00130_LOCUS23181</name>
</gene>
<reference evidence="2" key="1">
    <citation type="submission" date="2021-01" db="EMBL/GenBank/DDBJ databases">
        <authorList>
            <person name="Corre E."/>
            <person name="Pelletier E."/>
            <person name="Niang G."/>
            <person name="Scheremetjew M."/>
            <person name="Finn R."/>
            <person name="Kale V."/>
            <person name="Holt S."/>
            <person name="Cochrane G."/>
            <person name="Meng A."/>
            <person name="Brown T."/>
            <person name="Cohen L."/>
        </authorList>
    </citation>
    <scope>NUCLEOTIDE SEQUENCE</scope>
    <source>
        <strain evidence="2">GSO104</strain>
    </source>
</reference>
<dbReference type="EMBL" id="HBNS01029455">
    <property type="protein sequence ID" value="CAE4622965.1"/>
    <property type="molecule type" value="Transcribed_RNA"/>
</dbReference>
<organism evidence="2">
    <name type="scientific">Ditylum brightwellii</name>
    <dbReference type="NCBI Taxonomy" id="49249"/>
    <lineage>
        <taxon>Eukaryota</taxon>
        <taxon>Sar</taxon>
        <taxon>Stramenopiles</taxon>
        <taxon>Ochrophyta</taxon>
        <taxon>Bacillariophyta</taxon>
        <taxon>Mediophyceae</taxon>
        <taxon>Lithodesmiophycidae</taxon>
        <taxon>Lithodesmiales</taxon>
        <taxon>Lithodesmiaceae</taxon>
        <taxon>Ditylum</taxon>
    </lineage>
</organism>
<proteinExistence type="predicted"/>
<evidence type="ECO:0000256" key="1">
    <source>
        <dbReference type="SAM" id="MobiDB-lite"/>
    </source>
</evidence>
<name>A0A6S9B2E8_9STRA</name>
<feature type="region of interest" description="Disordered" evidence="1">
    <location>
        <begin position="182"/>
        <end position="204"/>
    </location>
</feature>
<sequence length="204" mass="22836">MMGSNPRTHPAAAKVSQSRQLNRVNLFVLIRVLFHYLEKVDARLLVQAKQVLKDCDKRKKDGDPEFQSLAGSIESRIRATVGDLHWNKALTIQRQVLLNKQKQKVAAMQKKYDAKKKTFQKTELHPSMNTGMEGITTDNEKPLFLPKTISITKKNPPFIPVIDKSCFYSHTAAQAVFSPNPNAMTAMRPSKAESVASSDDGSLD</sequence>
<protein>
    <submittedName>
        <fullName evidence="2">Uncharacterized protein</fullName>
    </submittedName>
</protein>
<dbReference type="AlphaFoldDB" id="A0A6S9B2E8"/>